<comment type="similarity">
    <text evidence="3 11">Belongs to the peptidase M50B family.</text>
</comment>
<dbReference type="Proteomes" id="UP000237350">
    <property type="component" value="Unassembled WGS sequence"/>
</dbReference>
<evidence type="ECO:0000256" key="2">
    <source>
        <dbReference type="ARBA" id="ARBA00004141"/>
    </source>
</evidence>
<proteinExistence type="inferred from homology"/>
<protein>
    <recommendedName>
        <fullName evidence="11">Zinc metalloprotease</fullName>
        <ecNumber evidence="11">3.4.24.-</ecNumber>
    </recommendedName>
</protein>
<evidence type="ECO:0000256" key="9">
    <source>
        <dbReference type="ARBA" id="ARBA00023049"/>
    </source>
</evidence>
<name>A0A2S4JFK1_9SPIO</name>
<sequence>MINVLVGLLGLGLVVFVHELGHLIVAKKMGITVEAFSVGWGRKIWSVTRGGTEYRVSWLPIGGYCKMQGEHALMKAWQEKSSSITVEKGDFYAARPWQRILVLLAGPVVNFVFAVIVLGIIAMIGYSFFTFPNKIVLVDDYHPHRQGPAAQAGLQTGDRIVEINSQEIGSFRDIQSLVSRSPRQELTLRYTRQEEEFSATLTPGLNPSTGAGYIGIYPWIDPVVAQIVPGSPADIAGLRPGDRILSVNDEAIPHSIALEAMLQERPSAPVTAEISREGSTITRRIVPGQTQEGTPTLGIGYEALEVFSGTRGPLEGLATGFGQSLEILHLTLQSIGLLFSGIDLNQALMGPARITYMVGEVAAEGFRAGIGAGLFSFFNFLSLISITLFFMNLLPIPALDGGQILLSGLELLTRKPLHPRLVYHYQVAGNIIIIGLMFFAVFNDILFFARS</sequence>
<keyword evidence="9 11" id="KW-0482">Metalloprotease</keyword>
<reference evidence="14" key="1">
    <citation type="submission" date="2015-12" db="EMBL/GenBank/DDBJ databases">
        <authorList>
            <person name="Lodha T.D."/>
            <person name="Chintalapati S."/>
            <person name="Chintalapati V.R."/>
            <person name="Sravanthi T."/>
        </authorList>
    </citation>
    <scope>NUCLEOTIDE SEQUENCE [LARGE SCALE GENOMIC DNA]</scope>
    <source>
        <strain evidence="14">JC133</strain>
    </source>
</reference>
<keyword evidence="8 11" id="KW-1133">Transmembrane helix</keyword>
<keyword evidence="4" id="KW-0645">Protease</keyword>
<dbReference type="GO" id="GO:0004222">
    <property type="term" value="F:metalloendopeptidase activity"/>
    <property type="evidence" value="ECO:0007669"/>
    <property type="project" value="InterPro"/>
</dbReference>
<dbReference type="NCBIfam" id="TIGR00054">
    <property type="entry name" value="RIP metalloprotease RseP"/>
    <property type="match status" value="1"/>
</dbReference>
<dbReference type="GO" id="GO:0006508">
    <property type="term" value="P:proteolysis"/>
    <property type="evidence" value="ECO:0007669"/>
    <property type="project" value="UniProtKB-KW"/>
</dbReference>
<evidence type="ECO:0000256" key="6">
    <source>
        <dbReference type="ARBA" id="ARBA00022801"/>
    </source>
</evidence>
<feature type="transmembrane region" description="Helical" evidence="11">
    <location>
        <begin position="427"/>
        <end position="449"/>
    </location>
</feature>
<evidence type="ECO:0000256" key="7">
    <source>
        <dbReference type="ARBA" id="ARBA00022833"/>
    </source>
</evidence>
<evidence type="ECO:0000256" key="4">
    <source>
        <dbReference type="ARBA" id="ARBA00022670"/>
    </source>
</evidence>
<keyword evidence="14" id="KW-1185">Reference proteome</keyword>
<dbReference type="PANTHER" id="PTHR42837:SF2">
    <property type="entry name" value="MEMBRANE METALLOPROTEASE ARASP2, CHLOROPLASTIC-RELATED"/>
    <property type="match status" value="1"/>
</dbReference>
<dbReference type="EMBL" id="LPWH01000124">
    <property type="protein sequence ID" value="POQ98311.1"/>
    <property type="molecule type" value="Genomic_DNA"/>
</dbReference>
<dbReference type="OrthoDB" id="9782003at2"/>
<evidence type="ECO:0000313" key="14">
    <source>
        <dbReference type="Proteomes" id="UP000237350"/>
    </source>
</evidence>
<dbReference type="SMART" id="SM00228">
    <property type="entry name" value="PDZ"/>
    <property type="match status" value="2"/>
</dbReference>
<dbReference type="InterPro" id="IPR036034">
    <property type="entry name" value="PDZ_sf"/>
</dbReference>
<dbReference type="InterPro" id="IPR008915">
    <property type="entry name" value="Peptidase_M50"/>
</dbReference>
<keyword evidence="5 11" id="KW-0812">Transmembrane</keyword>
<dbReference type="CDD" id="cd06163">
    <property type="entry name" value="S2P-M50_PDZ_RseP-like"/>
    <property type="match status" value="1"/>
</dbReference>
<keyword evidence="7 11" id="KW-0862">Zinc</keyword>
<evidence type="ECO:0000256" key="10">
    <source>
        <dbReference type="ARBA" id="ARBA00023136"/>
    </source>
</evidence>
<dbReference type="Pfam" id="PF17820">
    <property type="entry name" value="PDZ_6"/>
    <property type="match status" value="2"/>
</dbReference>
<dbReference type="InterPro" id="IPR041489">
    <property type="entry name" value="PDZ_6"/>
</dbReference>
<dbReference type="PANTHER" id="PTHR42837">
    <property type="entry name" value="REGULATOR OF SIGMA-E PROTEASE RSEP"/>
    <property type="match status" value="1"/>
</dbReference>
<evidence type="ECO:0000256" key="11">
    <source>
        <dbReference type="RuleBase" id="RU362031"/>
    </source>
</evidence>
<dbReference type="Gene3D" id="2.30.42.10">
    <property type="match status" value="2"/>
</dbReference>
<evidence type="ECO:0000259" key="12">
    <source>
        <dbReference type="PROSITE" id="PS50106"/>
    </source>
</evidence>
<keyword evidence="11" id="KW-0479">Metal-binding</keyword>
<comment type="caution">
    <text evidence="13">The sequence shown here is derived from an EMBL/GenBank/DDBJ whole genome shotgun (WGS) entry which is preliminary data.</text>
</comment>
<feature type="transmembrane region" description="Helical" evidence="11">
    <location>
        <begin position="374"/>
        <end position="396"/>
    </location>
</feature>
<dbReference type="Pfam" id="PF02163">
    <property type="entry name" value="Peptidase_M50"/>
    <property type="match status" value="1"/>
</dbReference>
<gene>
    <name evidence="13" type="ORF">AU468_13930</name>
</gene>
<dbReference type="AlphaFoldDB" id="A0A2S4JFK1"/>
<dbReference type="GO" id="GO:0046872">
    <property type="term" value="F:metal ion binding"/>
    <property type="evidence" value="ECO:0007669"/>
    <property type="project" value="UniProtKB-KW"/>
</dbReference>
<dbReference type="EC" id="3.4.24.-" evidence="11"/>
<dbReference type="RefSeq" id="WP_103681259.1">
    <property type="nucleotide sequence ID" value="NZ_LPWH01000124.1"/>
</dbReference>
<dbReference type="SUPFAM" id="SSF50156">
    <property type="entry name" value="PDZ domain-like"/>
    <property type="match status" value="2"/>
</dbReference>
<evidence type="ECO:0000256" key="1">
    <source>
        <dbReference type="ARBA" id="ARBA00001947"/>
    </source>
</evidence>
<organism evidence="13 14">
    <name type="scientific">Alkalispirochaeta sphaeroplastigenens</name>
    <dbReference type="NCBI Taxonomy" id="1187066"/>
    <lineage>
        <taxon>Bacteria</taxon>
        <taxon>Pseudomonadati</taxon>
        <taxon>Spirochaetota</taxon>
        <taxon>Spirochaetia</taxon>
        <taxon>Spirochaetales</taxon>
        <taxon>Spirochaetaceae</taxon>
        <taxon>Alkalispirochaeta</taxon>
    </lineage>
</organism>
<comment type="cofactor">
    <cofactor evidence="1 11">
        <name>Zn(2+)</name>
        <dbReference type="ChEBI" id="CHEBI:29105"/>
    </cofactor>
</comment>
<evidence type="ECO:0000256" key="8">
    <source>
        <dbReference type="ARBA" id="ARBA00022989"/>
    </source>
</evidence>
<evidence type="ECO:0000256" key="3">
    <source>
        <dbReference type="ARBA" id="ARBA00007931"/>
    </source>
</evidence>
<feature type="transmembrane region" description="Helical" evidence="11">
    <location>
        <begin position="100"/>
        <end position="129"/>
    </location>
</feature>
<evidence type="ECO:0000256" key="5">
    <source>
        <dbReference type="ARBA" id="ARBA00022692"/>
    </source>
</evidence>
<dbReference type="GO" id="GO:0016020">
    <property type="term" value="C:membrane"/>
    <property type="evidence" value="ECO:0007669"/>
    <property type="project" value="UniProtKB-SubCell"/>
</dbReference>
<accession>A0A2S4JFK1</accession>
<dbReference type="InterPro" id="IPR004387">
    <property type="entry name" value="Pept_M50_Zn"/>
</dbReference>
<dbReference type="CDD" id="cd23081">
    <property type="entry name" value="cpPDZ_EcRseP-like"/>
    <property type="match status" value="2"/>
</dbReference>
<keyword evidence="10 11" id="KW-0472">Membrane</keyword>
<evidence type="ECO:0000313" key="13">
    <source>
        <dbReference type="EMBL" id="POQ98311.1"/>
    </source>
</evidence>
<comment type="subcellular location">
    <subcellularLocation>
        <location evidence="2">Membrane</location>
        <topology evidence="2">Multi-pass membrane protein</topology>
    </subcellularLocation>
</comment>
<dbReference type="PROSITE" id="PS50106">
    <property type="entry name" value="PDZ"/>
    <property type="match status" value="1"/>
</dbReference>
<keyword evidence="6 11" id="KW-0378">Hydrolase</keyword>
<feature type="domain" description="PDZ" evidence="12">
    <location>
        <begin position="185"/>
        <end position="261"/>
    </location>
</feature>
<dbReference type="InterPro" id="IPR001478">
    <property type="entry name" value="PDZ"/>
</dbReference>